<sequence>MKKTGLLFVLAFSALGLAWNNEFGVIPKTFQVQLSGNTVLYSNLYHDGDKASLDETYLQLNLIPTIRVSPVRGIEFNFSYPFRSDEDMKDATGFWGPILGIKYGSPSSAGFLNFVFPAGSKNLLGNGENPSPALIFGGTSFYGNWESFGIRLHSWYFWDFNEHSADELLFLIRPELNLGLIQIGLGFPFEWIFGNSSAWISNTPGTVRAIGGGEDFEYVMVFSIQPKAVIDLGKIKVEPYFSIPLWKYTSKDAYMYYSFTLGVDAKLNF</sequence>
<protein>
    <recommendedName>
        <fullName evidence="4">MetA-pathway of phenol degradation</fullName>
    </recommendedName>
</protein>
<evidence type="ECO:0000313" key="2">
    <source>
        <dbReference type="EMBL" id="SHK96097.1"/>
    </source>
</evidence>
<keyword evidence="3" id="KW-1185">Reference proteome</keyword>
<proteinExistence type="predicted"/>
<dbReference type="AlphaFoldDB" id="A0A1M6WQU4"/>
<dbReference type="EMBL" id="FRAW01000026">
    <property type="protein sequence ID" value="SHK96097.1"/>
    <property type="molecule type" value="Genomic_DNA"/>
</dbReference>
<dbReference type="Proteomes" id="UP000184275">
    <property type="component" value="Unassembled WGS sequence"/>
</dbReference>
<feature type="signal peptide" evidence="1">
    <location>
        <begin position="1"/>
        <end position="18"/>
    </location>
</feature>
<evidence type="ECO:0000313" key="3">
    <source>
        <dbReference type="Proteomes" id="UP000184275"/>
    </source>
</evidence>
<evidence type="ECO:0008006" key="4">
    <source>
        <dbReference type="Google" id="ProtNLM"/>
    </source>
</evidence>
<name>A0A1M6WQU4_9BACT</name>
<feature type="chain" id="PRO_5012455150" description="MetA-pathway of phenol degradation" evidence="1">
    <location>
        <begin position="19"/>
        <end position="269"/>
    </location>
</feature>
<dbReference type="RefSeq" id="WP_073305343.1">
    <property type="nucleotide sequence ID" value="NZ_FRAW01000026.1"/>
</dbReference>
<evidence type="ECO:0000256" key="1">
    <source>
        <dbReference type="SAM" id="SignalP"/>
    </source>
</evidence>
<organism evidence="2 3">
    <name type="scientific">Fibrobacter intestinalis</name>
    <dbReference type="NCBI Taxonomy" id="28122"/>
    <lineage>
        <taxon>Bacteria</taxon>
        <taxon>Pseudomonadati</taxon>
        <taxon>Fibrobacterota</taxon>
        <taxon>Fibrobacteria</taxon>
        <taxon>Fibrobacterales</taxon>
        <taxon>Fibrobacteraceae</taxon>
        <taxon>Fibrobacter</taxon>
    </lineage>
</organism>
<accession>A0A1M6WQU4</accession>
<gene>
    <name evidence="2" type="ORF">SAMN05720469_12629</name>
</gene>
<reference evidence="3" key="1">
    <citation type="submission" date="2016-11" db="EMBL/GenBank/DDBJ databases">
        <authorList>
            <person name="Varghese N."/>
            <person name="Submissions S."/>
        </authorList>
    </citation>
    <scope>NUCLEOTIDE SEQUENCE [LARGE SCALE GENOMIC DNA]</scope>
    <source>
        <strain evidence="3">UWOS</strain>
    </source>
</reference>
<keyword evidence="1" id="KW-0732">Signal</keyword>